<name>A0A075A226_OPIVI</name>
<evidence type="ECO:0000256" key="1">
    <source>
        <dbReference type="ARBA" id="ARBA00007447"/>
    </source>
</evidence>
<dbReference type="Pfam" id="PF00026">
    <property type="entry name" value="Asp"/>
    <property type="match status" value="2"/>
</dbReference>
<dbReference type="RefSeq" id="XP_009164042.1">
    <property type="nucleotide sequence ID" value="XM_009165778.1"/>
</dbReference>
<dbReference type="OrthoDB" id="2747330at2759"/>
<feature type="domain" description="Peptidase A1" evidence="2">
    <location>
        <begin position="1"/>
        <end position="334"/>
    </location>
</feature>
<organism evidence="3 4">
    <name type="scientific">Opisthorchis viverrini</name>
    <name type="common">Southeast Asian liver fluke</name>
    <dbReference type="NCBI Taxonomy" id="6198"/>
    <lineage>
        <taxon>Eukaryota</taxon>
        <taxon>Metazoa</taxon>
        <taxon>Spiralia</taxon>
        <taxon>Lophotrochozoa</taxon>
        <taxon>Platyhelminthes</taxon>
        <taxon>Trematoda</taxon>
        <taxon>Digenea</taxon>
        <taxon>Opisthorchiida</taxon>
        <taxon>Opisthorchiata</taxon>
        <taxon>Opisthorchiidae</taxon>
        <taxon>Opisthorchis</taxon>
    </lineage>
</organism>
<dbReference type="SUPFAM" id="SSF50630">
    <property type="entry name" value="Acid proteases"/>
    <property type="match status" value="2"/>
</dbReference>
<dbReference type="InterPro" id="IPR033121">
    <property type="entry name" value="PEPTIDASE_A1"/>
</dbReference>
<dbReference type="InterPro" id="IPR001461">
    <property type="entry name" value="Aspartic_peptidase_A1"/>
</dbReference>
<accession>A0A075A226</accession>
<reference evidence="3 4" key="1">
    <citation type="submission" date="2013-11" db="EMBL/GenBank/DDBJ databases">
        <title>Opisthorchis viverrini - life in the bile duct.</title>
        <authorList>
            <person name="Young N.D."/>
            <person name="Nagarajan N."/>
            <person name="Lin S.J."/>
            <person name="Korhonen P.K."/>
            <person name="Jex A.R."/>
            <person name="Hall R.S."/>
            <person name="Safavi-Hemami H."/>
            <person name="Kaewkong W."/>
            <person name="Bertrand D."/>
            <person name="Gao S."/>
            <person name="Seet Q."/>
            <person name="Wongkham S."/>
            <person name="Teh B.T."/>
            <person name="Wongkham C."/>
            <person name="Intapan P.M."/>
            <person name="Maleewong W."/>
            <person name="Yang X."/>
            <person name="Hu M."/>
            <person name="Wang Z."/>
            <person name="Hofmann A."/>
            <person name="Sternberg P.W."/>
            <person name="Tan P."/>
            <person name="Wang J."/>
            <person name="Gasser R.B."/>
        </authorList>
    </citation>
    <scope>NUCLEOTIDE SEQUENCE [LARGE SCALE GENOMIC DNA]</scope>
</reference>
<dbReference type="GeneID" id="20315900"/>
<dbReference type="CTD" id="20315900"/>
<dbReference type="GO" id="GO:0006508">
    <property type="term" value="P:proteolysis"/>
    <property type="evidence" value="ECO:0007669"/>
    <property type="project" value="InterPro"/>
</dbReference>
<dbReference type="PANTHER" id="PTHR47966">
    <property type="entry name" value="BETA-SITE APP-CLEAVING ENZYME, ISOFORM A-RELATED"/>
    <property type="match status" value="1"/>
</dbReference>
<gene>
    <name evidence="3" type="ORF">T265_01712</name>
</gene>
<dbReference type="GO" id="GO:0004190">
    <property type="term" value="F:aspartic-type endopeptidase activity"/>
    <property type="evidence" value="ECO:0007669"/>
    <property type="project" value="InterPro"/>
</dbReference>
<dbReference type="AlphaFoldDB" id="A0A075A226"/>
<dbReference type="InterPro" id="IPR034164">
    <property type="entry name" value="Pepsin-like_dom"/>
</dbReference>
<evidence type="ECO:0000313" key="4">
    <source>
        <dbReference type="Proteomes" id="UP000054324"/>
    </source>
</evidence>
<dbReference type="PROSITE" id="PS51767">
    <property type="entry name" value="PEPTIDASE_A1"/>
    <property type="match status" value="1"/>
</dbReference>
<dbReference type="Gene3D" id="2.40.70.10">
    <property type="entry name" value="Acid Proteases"/>
    <property type="match status" value="2"/>
</dbReference>
<protein>
    <recommendedName>
        <fullName evidence="2">Peptidase A1 domain-containing protein</fullName>
    </recommendedName>
</protein>
<dbReference type="InterPro" id="IPR021109">
    <property type="entry name" value="Peptidase_aspartic_dom_sf"/>
</dbReference>
<evidence type="ECO:0000259" key="2">
    <source>
        <dbReference type="PROSITE" id="PS51767"/>
    </source>
</evidence>
<comment type="similarity">
    <text evidence="1">Belongs to the peptidase A1 family.</text>
</comment>
<dbReference type="CDD" id="cd05471">
    <property type="entry name" value="pepsin_like"/>
    <property type="match status" value="1"/>
</dbReference>
<dbReference type="KEGG" id="ovi:T265_01712"/>
<proteinExistence type="inferred from homology"/>
<keyword evidence="4" id="KW-1185">Reference proteome</keyword>
<evidence type="ECO:0000313" key="3">
    <source>
        <dbReference type="EMBL" id="KER32297.1"/>
    </source>
</evidence>
<dbReference type="PANTHER" id="PTHR47966:SF51">
    <property type="entry name" value="BETA-SITE APP-CLEAVING ENZYME, ISOFORM A-RELATED"/>
    <property type="match status" value="1"/>
</dbReference>
<dbReference type="Proteomes" id="UP000054324">
    <property type="component" value="Unassembled WGS sequence"/>
</dbReference>
<dbReference type="EMBL" id="KL596636">
    <property type="protein sequence ID" value="KER32297.1"/>
    <property type="molecule type" value="Genomic_DNA"/>
</dbReference>
<sequence>MAGRLIPKFTFVEMVESSGAGDDREGYDGIIGMRRPPENAEDCEFLKTTILDYVLNAGIVNDGIFTFRFCGQHGVRGDSWFVHGNLEFGGTRNDYFYPPIVSLPLHQGTQWVVDITSIEYGDVVLCRLCRVHVDTGSPDTFAPAESSNKLLQNSVVEKHDDGMFHVLPHNLHHLHPLKIKLGSRVFTLLPKELTRFVNKLAYFLKFFLHFSIEYGDVVLCRLCRVHVDTGSPDTFAPAESSNKLLQNSVVEKHDDGMFHVLPHNLHHLHPLKIKLGSRVFTLLPKELTRFSVGFHHFAIQMEAKAAETTWTLGVSILRHFYLMFDQQSNQMGFAAVKC</sequence>